<comment type="subunit">
    <text evidence="9">LSm subunits form a heteromer with a doughnut shape.</text>
</comment>
<evidence type="ECO:0000256" key="4">
    <source>
        <dbReference type="ARBA" id="ARBA00022728"/>
    </source>
</evidence>
<dbReference type="PROSITE" id="PS52002">
    <property type="entry name" value="SM"/>
    <property type="match status" value="1"/>
</dbReference>
<dbReference type="STRING" id="78915.A0A4P9XFR4"/>
<dbReference type="GO" id="GO:0005688">
    <property type="term" value="C:U6 snRNP"/>
    <property type="evidence" value="ECO:0007669"/>
    <property type="project" value="UniProtKB-UniRule"/>
</dbReference>
<dbReference type="AlphaFoldDB" id="A0A4P9XFR4"/>
<keyword evidence="4 9" id="KW-0747">Spliceosome</keyword>
<evidence type="ECO:0000256" key="5">
    <source>
        <dbReference type="ARBA" id="ARBA00022884"/>
    </source>
</evidence>
<evidence type="ECO:0000259" key="10">
    <source>
        <dbReference type="PROSITE" id="PS52002"/>
    </source>
</evidence>
<protein>
    <recommendedName>
        <fullName evidence="9">LSM2-LSM8 complex subunit LSM8</fullName>
    </recommendedName>
</protein>
<organism evidence="11 12">
    <name type="scientific">Thamnocephalis sphaerospora</name>
    <dbReference type="NCBI Taxonomy" id="78915"/>
    <lineage>
        <taxon>Eukaryota</taxon>
        <taxon>Fungi</taxon>
        <taxon>Fungi incertae sedis</taxon>
        <taxon>Zoopagomycota</taxon>
        <taxon>Zoopagomycotina</taxon>
        <taxon>Zoopagomycetes</taxon>
        <taxon>Zoopagales</taxon>
        <taxon>Sigmoideomycetaceae</taxon>
        <taxon>Thamnocephalis</taxon>
    </lineage>
</organism>
<dbReference type="OrthoDB" id="10263346at2759"/>
<dbReference type="Proteomes" id="UP000271241">
    <property type="component" value="Unassembled WGS sequence"/>
</dbReference>
<dbReference type="GO" id="GO:0003729">
    <property type="term" value="F:mRNA binding"/>
    <property type="evidence" value="ECO:0007669"/>
    <property type="project" value="TreeGrafter"/>
</dbReference>
<dbReference type="GO" id="GO:0071011">
    <property type="term" value="C:precatalytic spliceosome"/>
    <property type="evidence" value="ECO:0007669"/>
    <property type="project" value="TreeGrafter"/>
</dbReference>
<proteinExistence type="inferred from homology"/>
<keyword evidence="7 9" id="KW-0539">Nucleus</keyword>
<dbReference type="PANTHER" id="PTHR15588">
    <property type="entry name" value="LSM1"/>
    <property type="match status" value="1"/>
</dbReference>
<evidence type="ECO:0000256" key="1">
    <source>
        <dbReference type="ARBA" id="ARBA00004123"/>
    </source>
</evidence>
<dbReference type="Gene3D" id="2.30.30.100">
    <property type="match status" value="1"/>
</dbReference>
<dbReference type="PANTHER" id="PTHR15588:SF9">
    <property type="entry name" value="U6 SNRNA-ASSOCIATED SM-LIKE PROTEIN LSM8"/>
    <property type="match status" value="1"/>
</dbReference>
<evidence type="ECO:0000256" key="6">
    <source>
        <dbReference type="ARBA" id="ARBA00023187"/>
    </source>
</evidence>
<evidence type="ECO:0000256" key="8">
    <source>
        <dbReference type="ARBA" id="ARBA00023274"/>
    </source>
</evidence>
<evidence type="ECO:0000313" key="12">
    <source>
        <dbReference type="Proteomes" id="UP000271241"/>
    </source>
</evidence>
<dbReference type="InterPro" id="IPR010920">
    <property type="entry name" value="LSM_dom_sf"/>
</dbReference>
<evidence type="ECO:0000256" key="9">
    <source>
        <dbReference type="RuleBase" id="RU365048"/>
    </source>
</evidence>
<comment type="similarity">
    <text evidence="2 9">Belongs to the snRNP Sm proteins family.</text>
</comment>
<keyword evidence="6 9" id="KW-0508">mRNA splicing</keyword>
<evidence type="ECO:0000256" key="3">
    <source>
        <dbReference type="ARBA" id="ARBA00022664"/>
    </source>
</evidence>
<dbReference type="InterPro" id="IPR044642">
    <property type="entry name" value="PTHR15588"/>
</dbReference>
<dbReference type="GO" id="GO:0000398">
    <property type="term" value="P:mRNA splicing, via spliceosome"/>
    <property type="evidence" value="ECO:0007669"/>
    <property type="project" value="UniProtKB-UniRule"/>
</dbReference>
<sequence length="84" mass="9136">VSIVTADGRVIVGTLRGFDQTTNIILERCHERVFSADEGVEVVALGLYVIRGDNVAVVGEVDQEVDSAIDYLSIRAEPLGQLRH</sequence>
<dbReference type="FunFam" id="2.30.30.100:FF:000027">
    <property type="entry name" value="U6 snRNA-associated Sm-like protein LSm8"/>
    <property type="match status" value="1"/>
</dbReference>
<dbReference type="SMART" id="SM00651">
    <property type="entry name" value="Sm"/>
    <property type="match status" value="1"/>
</dbReference>
<dbReference type="InterPro" id="IPR047575">
    <property type="entry name" value="Sm"/>
</dbReference>
<feature type="non-terminal residue" evidence="11">
    <location>
        <position position="1"/>
    </location>
</feature>
<evidence type="ECO:0000256" key="2">
    <source>
        <dbReference type="ARBA" id="ARBA00006850"/>
    </source>
</evidence>
<dbReference type="InterPro" id="IPR001163">
    <property type="entry name" value="Sm_dom_euk/arc"/>
</dbReference>
<dbReference type="InterPro" id="IPR034103">
    <property type="entry name" value="Lsm8"/>
</dbReference>
<keyword evidence="5 9" id="KW-0694">RNA-binding</keyword>
<comment type="subcellular location">
    <subcellularLocation>
        <location evidence="1 9">Nucleus</location>
    </subcellularLocation>
</comment>
<feature type="domain" description="Sm" evidence="10">
    <location>
        <begin position="1"/>
        <end position="64"/>
    </location>
</feature>
<dbReference type="SUPFAM" id="SSF50182">
    <property type="entry name" value="Sm-like ribonucleoproteins"/>
    <property type="match status" value="1"/>
</dbReference>
<evidence type="ECO:0000256" key="7">
    <source>
        <dbReference type="ARBA" id="ARBA00023242"/>
    </source>
</evidence>
<gene>
    <name evidence="9" type="primary">LSM8</name>
    <name evidence="11" type="ORF">THASP1DRAFT_21138</name>
</gene>
<keyword evidence="3 9" id="KW-0507">mRNA processing</keyword>
<accession>A0A4P9XFR4</accession>
<dbReference type="EMBL" id="KZ993745">
    <property type="protein sequence ID" value="RKP04422.1"/>
    <property type="molecule type" value="Genomic_DNA"/>
</dbReference>
<comment type="function">
    <text evidence="9">Plays role in pre-mRNA splicing as component of the U4/U6-U5 tri-snRNP complex that is involved in spliceosome assembly, and as component of the precatalytic spliceosome (spliceosome B complex). The heptameric LSM2-8 complex binds specifically to the 3'-terminal U-tract of U6 snRNA.</text>
</comment>
<dbReference type="CDD" id="cd01727">
    <property type="entry name" value="LSm8"/>
    <property type="match status" value="1"/>
</dbReference>
<evidence type="ECO:0000313" key="11">
    <source>
        <dbReference type="EMBL" id="RKP04422.1"/>
    </source>
</evidence>
<name>A0A4P9XFR4_9FUNG</name>
<keyword evidence="8 9" id="KW-0687">Ribonucleoprotein</keyword>
<keyword evidence="12" id="KW-1185">Reference proteome</keyword>
<dbReference type="Pfam" id="PF01423">
    <property type="entry name" value="LSM"/>
    <property type="match status" value="1"/>
</dbReference>
<dbReference type="GO" id="GO:0046540">
    <property type="term" value="C:U4/U6 x U5 tri-snRNP complex"/>
    <property type="evidence" value="ECO:0007669"/>
    <property type="project" value="UniProtKB-UniRule"/>
</dbReference>
<reference evidence="12" key="1">
    <citation type="journal article" date="2018" name="Nat. Microbiol.">
        <title>Leveraging single-cell genomics to expand the fungal tree of life.</title>
        <authorList>
            <person name="Ahrendt S.R."/>
            <person name="Quandt C.A."/>
            <person name="Ciobanu D."/>
            <person name="Clum A."/>
            <person name="Salamov A."/>
            <person name="Andreopoulos B."/>
            <person name="Cheng J.F."/>
            <person name="Woyke T."/>
            <person name="Pelin A."/>
            <person name="Henrissat B."/>
            <person name="Reynolds N.K."/>
            <person name="Benny G.L."/>
            <person name="Smith M.E."/>
            <person name="James T.Y."/>
            <person name="Grigoriev I.V."/>
        </authorList>
    </citation>
    <scope>NUCLEOTIDE SEQUENCE [LARGE SCALE GENOMIC DNA]</scope>
    <source>
        <strain evidence="12">RSA 1356</strain>
    </source>
</reference>